<dbReference type="PANTHER" id="PTHR37029">
    <property type="entry name" value="SSR1768 PROTEIN"/>
    <property type="match status" value="1"/>
</dbReference>
<name>A0A7C2CM07_DICTH</name>
<dbReference type="InterPro" id="IPR019270">
    <property type="entry name" value="DUF2283"/>
</dbReference>
<sequence length="69" mass="7928">MRKIKYSKDVDILLIELSDKPIDYAEEEGQLIIHFSKEGEPVLIEILDAKDFIINSLSSLLKEEEVIIP</sequence>
<evidence type="ECO:0000313" key="1">
    <source>
        <dbReference type="EMBL" id="HGK23112.1"/>
    </source>
</evidence>
<accession>A0A7C2CM07</accession>
<comment type="caution">
    <text evidence="1">The sequence shown here is derived from an EMBL/GenBank/DDBJ whole genome shotgun (WGS) entry which is preliminary data.</text>
</comment>
<reference evidence="1" key="1">
    <citation type="journal article" date="2020" name="mSystems">
        <title>Genome- and Community-Level Interaction Insights into Carbon Utilization and Element Cycling Functions of Hydrothermarchaeota in Hydrothermal Sediment.</title>
        <authorList>
            <person name="Zhou Z."/>
            <person name="Liu Y."/>
            <person name="Xu W."/>
            <person name="Pan J."/>
            <person name="Luo Z.H."/>
            <person name="Li M."/>
        </authorList>
    </citation>
    <scope>NUCLEOTIDE SEQUENCE [LARGE SCALE GENOMIC DNA]</scope>
    <source>
        <strain evidence="1">SpSt-70</strain>
    </source>
</reference>
<protein>
    <submittedName>
        <fullName evidence="1">DUF2283 domain-containing protein</fullName>
    </submittedName>
</protein>
<dbReference type="AlphaFoldDB" id="A0A7C2CM07"/>
<gene>
    <name evidence="1" type="ORF">ENU78_01460</name>
</gene>
<proteinExistence type="predicted"/>
<dbReference type="EMBL" id="DTDV01000006">
    <property type="protein sequence ID" value="HGK23112.1"/>
    <property type="molecule type" value="Genomic_DNA"/>
</dbReference>
<dbReference type="RefSeq" id="WP_012548096.1">
    <property type="nucleotide sequence ID" value="NZ_VTFL01000002.1"/>
</dbReference>
<dbReference type="Pfam" id="PF10049">
    <property type="entry name" value="DUF2283"/>
    <property type="match status" value="1"/>
</dbReference>
<organism evidence="1">
    <name type="scientific">Dictyoglomus thermophilum</name>
    <dbReference type="NCBI Taxonomy" id="14"/>
    <lineage>
        <taxon>Bacteria</taxon>
        <taxon>Pseudomonadati</taxon>
        <taxon>Dictyoglomota</taxon>
        <taxon>Dictyoglomia</taxon>
        <taxon>Dictyoglomales</taxon>
        <taxon>Dictyoglomaceae</taxon>
        <taxon>Dictyoglomus</taxon>
    </lineage>
</organism>
<dbReference type="OMA" id="PIDHAEE"/>
<dbReference type="PANTHER" id="PTHR37029:SF1">
    <property type="entry name" value="SSR1768 PROTEIN"/>
    <property type="match status" value="1"/>
</dbReference>